<dbReference type="AlphaFoldDB" id="A0A072NWM4"/>
<dbReference type="Proteomes" id="UP000027920">
    <property type="component" value="Unassembled WGS sequence"/>
</dbReference>
<dbReference type="EMBL" id="AMGV01000021">
    <property type="protein sequence ID" value="KEF51812.1"/>
    <property type="molecule type" value="Genomic_DNA"/>
</dbReference>
<accession>A0A072NWM4</accession>
<dbReference type="VEuPathDB" id="FungiDB:A1O9_12149"/>
<keyword evidence="3" id="KW-1185">Reference proteome</keyword>
<dbReference type="HOGENOM" id="CLU_058654_0_0_1"/>
<dbReference type="Pfam" id="PF13094">
    <property type="entry name" value="CENP-Q"/>
    <property type="match status" value="1"/>
</dbReference>
<name>A0A072NWM4_9EURO</name>
<dbReference type="STRING" id="1182545.A0A072NWM4"/>
<dbReference type="GeneID" id="25287044"/>
<dbReference type="RefSeq" id="XP_013254402.1">
    <property type="nucleotide sequence ID" value="XM_013398948.1"/>
</dbReference>
<feature type="region of interest" description="Disordered" evidence="1">
    <location>
        <begin position="195"/>
        <end position="215"/>
    </location>
</feature>
<dbReference type="InterPro" id="IPR025212">
    <property type="entry name" value="CAD_CENP-Q"/>
</dbReference>
<proteinExistence type="predicted"/>
<evidence type="ECO:0000313" key="2">
    <source>
        <dbReference type="EMBL" id="KEF51812.1"/>
    </source>
</evidence>
<reference evidence="2 3" key="1">
    <citation type="submission" date="2013-03" db="EMBL/GenBank/DDBJ databases">
        <title>The Genome Sequence of Exophiala aquamarina CBS 119918.</title>
        <authorList>
            <consortium name="The Broad Institute Genomics Platform"/>
            <person name="Cuomo C."/>
            <person name="de Hoog S."/>
            <person name="Gorbushina A."/>
            <person name="Walker B."/>
            <person name="Young S.K."/>
            <person name="Zeng Q."/>
            <person name="Gargeya S."/>
            <person name="Fitzgerald M."/>
            <person name="Haas B."/>
            <person name="Abouelleil A."/>
            <person name="Allen A.W."/>
            <person name="Alvarado L."/>
            <person name="Arachchi H.M."/>
            <person name="Berlin A.M."/>
            <person name="Chapman S.B."/>
            <person name="Gainer-Dewar J."/>
            <person name="Goldberg J."/>
            <person name="Griggs A."/>
            <person name="Gujja S."/>
            <person name="Hansen M."/>
            <person name="Howarth C."/>
            <person name="Imamovic A."/>
            <person name="Ireland A."/>
            <person name="Larimer J."/>
            <person name="McCowan C."/>
            <person name="Murphy C."/>
            <person name="Pearson M."/>
            <person name="Poon T.W."/>
            <person name="Priest M."/>
            <person name="Roberts A."/>
            <person name="Saif S."/>
            <person name="Shea T."/>
            <person name="Sisk P."/>
            <person name="Sykes S."/>
            <person name="Wortman J."/>
            <person name="Nusbaum C."/>
            <person name="Birren B."/>
        </authorList>
    </citation>
    <scope>NUCLEOTIDE SEQUENCE [LARGE SCALE GENOMIC DNA]</scope>
    <source>
        <strain evidence="2 3">CBS 119918</strain>
    </source>
</reference>
<dbReference type="OrthoDB" id="2420947at2759"/>
<comment type="caution">
    <text evidence="2">The sequence shown here is derived from an EMBL/GenBank/DDBJ whole genome shotgun (WGS) entry which is preliminary data.</text>
</comment>
<gene>
    <name evidence="2" type="ORF">A1O9_12149</name>
</gene>
<organism evidence="2 3">
    <name type="scientific">Exophiala aquamarina CBS 119918</name>
    <dbReference type="NCBI Taxonomy" id="1182545"/>
    <lineage>
        <taxon>Eukaryota</taxon>
        <taxon>Fungi</taxon>
        <taxon>Dikarya</taxon>
        <taxon>Ascomycota</taxon>
        <taxon>Pezizomycotina</taxon>
        <taxon>Eurotiomycetes</taxon>
        <taxon>Chaetothyriomycetidae</taxon>
        <taxon>Chaetothyriales</taxon>
        <taxon>Herpotrichiellaceae</taxon>
        <taxon>Exophiala</taxon>
    </lineage>
</organism>
<evidence type="ECO:0000256" key="1">
    <source>
        <dbReference type="SAM" id="MobiDB-lite"/>
    </source>
</evidence>
<evidence type="ECO:0000313" key="3">
    <source>
        <dbReference type="Proteomes" id="UP000027920"/>
    </source>
</evidence>
<feature type="region of interest" description="Disordered" evidence="1">
    <location>
        <begin position="228"/>
        <end position="253"/>
    </location>
</feature>
<feature type="compositionally biased region" description="Basic and acidic residues" evidence="1">
    <location>
        <begin position="202"/>
        <end position="215"/>
    </location>
</feature>
<protein>
    <submittedName>
        <fullName evidence="2">Uncharacterized protein</fullName>
    </submittedName>
</protein>
<sequence length="309" mass="34708">MDAADALTSAQPFAHLTPRIQHISQSTIRKKWKPLPQSSQDRVRAILLSLKTKRATSGRIPTVGAKGKPRTKKTKSEVRDQDYERAVEEVTHKLLSRLPRMPFPSRASSTSTSSATDDQFSFEATLNRISSLQATLTMHQRSSHLLRNQIKREQRALKHDKAELTRLEDALRSSCALRTKQERGLHPLARLIDQHEDEGDNSDSHASPDNHMTERETNDEINRIAGIPAHSMQRDPTEGPISLDPGPDSHPDLKSLLQQLQNHLHSMENNTASIRPVLAAMTEAQVALDHFAAARFDEQTIRRLHGLDP</sequence>